<keyword evidence="2" id="KW-0472">Membrane</keyword>
<feature type="compositionally biased region" description="Pro residues" evidence="1">
    <location>
        <begin position="70"/>
        <end position="83"/>
    </location>
</feature>
<evidence type="ECO:0000313" key="3">
    <source>
        <dbReference type="EMBL" id="SMC99732.1"/>
    </source>
</evidence>
<accession>A0A1W2DRR1</accession>
<keyword evidence="2" id="KW-0812">Transmembrane</keyword>
<keyword evidence="4" id="KW-1185">Reference proteome</keyword>
<dbReference type="OrthoDB" id="3691981at2"/>
<reference evidence="3 4" key="1">
    <citation type="submission" date="2017-04" db="EMBL/GenBank/DDBJ databases">
        <authorList>
            <person name="Afonso C.L."/>
            <person name="Miller P.J."/>
            <person name="Scott M.A."/>
            <person name="Spackman E."/>
            <person name="Goraichik I."/>
            <person name="Dimitrov K.M."/>
            <person name="Suarez D.L."/>
            <person name="Swayne D.E."/>
        </authorList>
    </citation>
    <scope>NUCLEOTIDE SEQUENCE [LARGE SCALE GENOMIC DNA]</scope>
    <source>
        <strain evidence="3 4">DSM 43828</strain>
    </source>
</reference>
<protein>
    <submittedName>
        <fullName evidence="3">Uncharacterized protein</fullName>
    </submittedName>
</protein>
<dbReference type="RefSeq" id="WP_143446386.1">
    <property type="nucleotide sequence ID" value="NZ_FWXV01000002.1"/>
</dbReference>
<feature type="region of interest" description="Disordered" evidence="1">
    <location>
        <begin position="1"/>
        <end position="91"/>
    </location>
</feature>
<feature type="transmembrane region" description="Helical" evidence="2">
    <location>
        <begin position="129"/>
        <end position="151"/>
    </location>
</feature>
<evidence type="ECO:0000256" key="2">
    <source>
        <dbReference type="SAM" id="Phobius"/>
    </source>
</evidence>
<proteinExistence type="predicted"/>
<dbReference type="AlphaFoldDB" id="A0A1W2DRR1"/>
<evidence type="ECO:0000256" key="1">
    <source>
        <dbReference type="SAM" id="MobiDB-lite"/>
    </source>
</evidence>
<evidence type="ECO:0000313" key="4">
    <source>
        <dbReference type="Proteomes" id="UP000192674"/>
    </source>
</evidence>
<gene>
    <name evidence="3" type="ORF">SAMN05661093_03717</name>
</gene>
<keyword evidence="2" id="KW-1133">Transmembrane helix</keyword>
<dbReference type="Proteomes" id="UP000192674">
    <property type="component" value="Unassembled WGS sequence"/>
</dbReference>
<name>A0A1W2DRR1_KIBAR</name>
<sequence>MAEDSVTGVDGTFEPAPPPLLSDPLSGLVTGANLPTQRRDEHLPVAAPKLPTPDDLREAVDAALQEEEPPPPQAPAPPPPPAAETPTGIMRPLRQWPSAAAVARTLRATRERIQAPPALRKPAGMRSGMTVVIVIVLVTVVILYFVITSLANTFSQLFG</sequence>
<organism evidence="3 4">
    <name type="scientific">Kibdelosporangium aridum</name>
    <dbReference type="NCBI Taxonomy" id="2030"/>
    <lineage>
        <taxon>Bacteria</taxon>
        <taxon>Bacillati</taxon>
        <taxon>Actinomycetota</taxon>
        <taxon>Actinomycetes</taxon>
        <taxon>Pseudonocardiales</taxon>
        <taxon>Pseudonocardiaceae</taxon>
        <taxon>Kibdelosporangium</taxon>
    </lineage>
</organism>
<dbReference type="EMBL" id="FWXV01000002">
    <property type="protein sequence ID" value="SMC99732.1"/>
    <property type="molecule type" value="Genomic_DNA"/>
</dbReference>